<name>A0ABT0JZH8_9ACTN</name>
<comment type="caution">
    <text evidence="2">The sequence shown here is derived from an EMBL/GenBank/DDBJ whole genome shotgun (WGS) entry which is preliminary data.</text>
</comment>
<evidence type="ECO:0000256" key="1">
    <source>
        <dbReference type="SAM" id="MobiDB-lite"/>
    </source>
</evidence>
<dbReference type="RefSeq" id="WP_248825258.1">
    <property type="nucleotide sequence ID" value="NZ_JALKFT010000013.1"/>
</dbReference>
<organism evidence="2 3">
    <name type="scientific">Frankia umida</name>
    <dbReference type="NCBI Taxonomy" id="573489"/>
    <lineage>
        <taxon>Bacteria</taxon>
        <taxon>Bacillati</taxon>
        <taxon>Actinomycetota</taxon>
        <taxon>Actinomycetes</taxon>
        <taxon>Frankiales</taxon>
        <taxon>Frankiaceae</taxon>
        <taxon>Frankia</taxon>
    </lineage>
</organism>
<sequence length="161" mass="17924">MSGGETTDDFRFIPIHKTPRPGEREKSQPFNLRDLEVVGTLAICDVDEPPKGNTLPSISVKITQYIRLIDDSLIRLDMDRGFTAFRYGASEGVSWARTASGLVAEILDLVRTDNEDDPDLHPWEELAEAAQKRGISVNGAVLRELPYQVLLTAEVIALFEL</sequence>
<accession>A0ABT0JZH8</accession>
<protein>
    <submittedName>
        <fullName evidence="2">Uncharacterized protein</fullName>
    </submittedName>
</protein>
<evidence type="ECO:0000313" key="2">
    <source>
        <dbReference type="EMBL" id="MCK9876947.1"/>
    </source>
</evidence>
<dbReference type="Proteomes" id="UP001201873">
    <property type="component" value="Unassembled WGS sequence"/>
</dbReference>
<reference evidence="2 3" key="1">
    <citation type="submission" date="2022-04" db="EMBL/GenBank/DDBJ databases">
        <title>Genome diversity in the genus Frankia.</title>
        <authorList>
            <person name="Carlos-Shanley C."/>
            <person name="Hahn D."/>
        </authorList>
    </citation>
    <scope>NUCLEOTIDE SEQUENCE [LARGE SCALE GENOMIC DNA]</scope>
    <source>
        <strain evidence="2 3">Ag45/Mut15</strain>
    </source>
</reference>
<dbReference type="EMBL" id="JALKFT010000013">
    <property type="protein sequence ID" value="MCK9876947.1"/>
    <property type="molecule type" value="Genomic_DNA"/>
</dbReference>
<evidence type="ECO:0000313" key="3">
    <source>
        <dbReference type="Proteomes" id="UP001201873"/>
    </source>
</evidence>
<gene>
    <name evidence="2" type="ORF">MXD59_14350</name>
</gene>
<proteinExistence type="predicted"/>
<keyword evidence="3" id="KW-1185">Reference proteome</keyword>
<feature type="region of interest" description="Disordered" evidence="1">
    <location>
        <begin position="1"/>
        <end position="28"/>
    </location>
</feature>